<dbReference type="InParanoid" id="A2FHY4"/>
<dbReference type="GO" id="GO:0005096">
    <property type="term" value="F:GTPase activator activity"/>
    <property type="evidence" value="ECO:0007669"/>
    <property type="project" value="UniProtKB-KW"/>
</dbReference>
<dbReference type="InterPro" id="IPR027038">
    <property type="entry name" value="RanGap"/>
</dbReference>
<keyword evidence="3" id="KW-0677">Repeat</keyword>
<dbReference type="Proteomes" id="UP000001542">
    <property type="component" value="Unassembled WGS sequence"/>
</dbReference>
<dbReference type="RefSeq" id="XP_001308423.1">
    <property type="nucleotide sequence ID" value="XM_001308422.1"/>
</dbReference>
<dbReference type="Pfam" id="PF13516">
    <property type="entry name" value="LRR_6"/>
    <property type="match status" value="1"/>
</dbReference>
<dbReference type="PANTHER" id="PTHR24113:SF12">
    <property type="entry name" value="RAN GTPASE-ACTIVATING PROTEIN 1"/>
    <property type="match status" value="1"/>
</dbReference>
<dbReference type="KEGG" id="tva:4753248"/>
<name>A2FHY4_TRIV3</name>
<evidence type="ECO:0000313" key="4">
    <source>
        <dbReference type="EMBL" id="EAX95493.1"/>
    </source>
</evidence>
<evidence type="ECO:0000256" key="2">
    <source>
        <dbReference type="ARBA" id="ARBA00022614"/>
    </source>
</evidence>
<gene>
    <name evidence="4" type="ORF">TVAG_222900</name>
</gene>
<proteinExistence type="predicted"/>
<dbReference type="SMART" id="SM00368">
    <property type="entry name" value="LRR_RI"/>
    <property type="match status" value="5"/>
</dbReference>
<dbReference type="InterPro" id="IPR001611">
    <property type="entry name" value="Leu-rich_rpt"/>
</dbReference>
<keyword evidence="5" id="KW-1185">Reference proteome</keyword>
<protein>
    <recommendedName>
        <fullName evidence="6">Leucine Rich Repeat family protein</fullName>
    </recommendedName>
</protein>
<dbReference type="VEuPathDB" id="TrichDB:TVAGG3_0347620"/>
<dbReference type="VEuPathDB" id="TrichDB:TVAG_222900"/>
<keyword evidence="1" id="KW-0343">GTPase activation</keyword>
<dbReference type="Gene3D" id="3.80.10.10">
    <property type="entry name" value="Ribonuclease Inhibitor"/>
    <property type="match status" value="2"/>
</dbReference>
<sequence length="615" mass="68592">MATSNSLDASGQFMWDRVAYAYVDRELKPNIEQFDFSTNHVSQNTAGLLSMFLTNEEYCLTSLNLTQCRLTESASCTLFQSLAKSKIKELTLDKNLMTAKCCEELSKALTSNLNIEYLSMEGCDILADSMVTLVKAFPTAKNLKVVRFDNNSMFDRGAIALAEAIKETNITSLSVADNQIWKDGILALLQAITDRGIIEELDVSYNILELQALSQCIERISTLTALNISGCKVDETLIELFFQSIQRSKLQTIIINGLNTNKLPIAWPHVQDTVWNSINFKDLIEAIRNTETLTDVRIGFLESYQLGTLIDTLEHQPSNGQFSKKLTLSMYDFGRTGNCWVATIPYFELQAPCDVFKWASKLGLNVAVRDMPRFIKASKFDGAPVTKVDFSGCNIDNDSLKTLLDGLHQAGIEELDLSGNPFDDNAVEAIISFLGDSPLFSLKIEKSNLSDFGLSKLFSFLRSQDGQCNPINISLSFNGDTNDELATHSCFNELAEVVAQESKLETITMTGPITSIDAGKVIVSLKNNERITSLKLLGTIPDKYKGPSVPPVDYRVMDGYIQMAKNLHIVLTNPGSHCRLHNFEFPLFAQNFLYNDQVLEFWSEVESKLDENARL</sequence>
<evidence type="ECO:0000256" key="3">
    <source>
        <dbReference type="ARBA" id="ARBA00022737"/>
    </source>
</evidence>
<reference evidence="4" key="2">
    <citation type="journal article" date="2007" name="Science">
        <title>Draft genome sequence of the sexually transmitted pathogen Trichomonas vaginalis.</title>
        <authorList>
            <person name="Carlton J.M."/>
            <person name="Hirt R.P."/>
            <person name="Silva J.C."/>
            <person name="Delcher A.L."/>
            <person name="Schatz M."/>
            <person name="Zhao Q."/>
            <person name="Wortman J.R."/>
            <person name="Bidwell S.L."/>
            <person name="Alsmark U.C.M."/>
            <person name="Besteiro S."/>
            <person name="Sicheritz-Ponten T."/>
            <person name="Noel C.J."/>
            <person name="Dacks J.B."/>
            <person name="Foster P.G."/>
            <person name="Simillion C."/>
            <person name="Van de Peer Y."/>
            <person name="Miranda-Saavedra D."/>
            <person name="Barton G.J."/>
            <person name="Westrop G.D."/>
            <person name="Mueller S."/>
            <person name="Dessi D."/>
            <person name="Fiori P.L."/>
            <person name="Ren Q."/>
            <person name="Paulsen I."/>
            <person name="Zhang H."/>
            <person name="Bastida-Corcuera F.D."/>
            <person name="Simoes-Barbosa A."/>
            <person name="Brown M.T."/>
            <person name="Hayes R.D."/>
            <person name="Mukherjee M."/>
            <person name="Okumura C.Y."/>
            <person name="Schneider R."/>
            <person name="Smith A.J."/>
            <person name="Vanacova S."/>
            <person name="Villalvazo M."/>
            <person name="Haas B.J."/>
            <person name="Pertea M."/>
            <person name="Feldblyum T.V."/>
            <person name="Utterback T.R."/>
            <person name="Shu C.L."/>
            <person name="Osoegawa K."/>
            <person name="de Jong P.J."/>
            <person name="Hrdy I."/>
            <person name="Horvathova L."/>
            <person name="Zubacova Z."/>
            <person name="Dolezal P."/>
            <person name="Malik S.B."/>
            <person name="Logsdon J.M. Jr."/>
            <person name="Henze K."/>
            <person name="Gupta A."/>
            <person name="Wang C.C."/>
            <person name="Dunne R.L."/>
            <person name="Upcroft J.A."/>
            <person name="Upcroft P."/>
            <person name="White O."/>
            <person name="Salzberg S.L."/>
            <person name="Tang P."/>
            <person name="Chiu C.-H."/>
            <person name="Lee Y.-S."/>
            <person name="Embley T.M."/>
            <person name="Coombs G.H."/>
            <person name="Mottram J.C."/>
            <person name="Tachezy J."/>
            <person name="Fraser-Liggett C.M."/>
            <person name="Johnson P.J."/>
        </authorList>
    </citation>
    <scope>NUCLEOTIDE SEQUENCE [LARGE SCALE GENOMIC DNA]</scope>
    <source>
        <strain evidence="4">G3</strain>
    </source>
</reference>
<evidence type="ECO:0008006" key="6">
    <source>
        <dbReference type="Google" id="ProtNLM"/>
    </source>
</evidence>
<dbReference type="PANTHER" id="PTHR24113">
    <property type="entry name" value="RAN GTPASE-ACTIVATING PROTEIN 1"/>
    <property type="match status" value="1"/>
</dbReference>
<accession>A2FHY4</accession>
<dbReference type="SMR" id="A2FHY4"/>
<evidence type="ECO:0000256" key="1">
    <source>
        <dbReference type="ARBA" id="ARBA00022468"/>
    </source>
</evidence>
<dbReference type="STRING" id="5722.A2FHY4"/>
<organism evidence="4 5">
    <name type="scientific">Trichomonas vaginalis (strain ATCC PRA-98 / G3)</name>
    <dbReference type="NCBI Taxonomy" id="412133"/>
    <lineage>
        <taxon>Eukaryota</taxon>
        <taxon>Metamonada</taxon>
        <taxon>Parabasalia</taxon>
        <taxon>Trichomonadida</taxon>
        <taxon>Trichomonadidae</taxon>
        <taxon>Trichomonas</taxon>
    </lineage>
</organism>
<dbReference type="SUPFAM" id="SSF52047">
    <property type="entry name" value="RNI-like"/>
    <property type="match status" value="1"/>
</dbReference>
<dbReference type="EMBL" id="DS113803">
    <property type="protein sequence ID" value="EAX95493.1"/>
    <property type="molecule type" value="Genomic_DNA"/>
</dbReference>
<evidence type="ECO:0000313" key="5">
    <source>
        <dbReference type="Proteomes" id="UP000001542"/>
    </source>
</evidence>
<dbReference type="OrthoDB" id="196566at2759"/>
<dbReference type="InterPro" id="IPR032675">
    <property type="entry name" value="LRR_dom_sf"/>
</dbReference>
<dbReference type="AlphaFoldDB" id="A2FHY4"/>
<reference evidence="4" key="1">
    <citation type="submission" date="2006-10" db="EMBL/GenBank/DDBJ databases">
        <authorList>
            <person name="Amadeo P."/>
            <person name="Zhao Q."/>
            <person name="Wortman J."/>
            <person name="Fraser-Liggett C."/>
            <person name="Carlton J."/>
        </authorList>
    </citation>
    <scope>NUCLEOTIDE SEQUENCE</scope>
    <source>
        <strain evidence="4">G3</strain>
    </source>
</reference>
<keyword evidence="2" id="KW-0433">Leucine-rich repeat</keyword>